<dbReference type="Proteomes" id="UP000294902">
    <property type="component" value="Unassembled WGS sequence"/>
</dbReference>
<dbReference type="Pfam" id="PF00015">
    <property type="entry name" value="MCPsignal"/>
    <property type="match status" value="1"/>
</dbReference>
<keyword evidence="3" id="KW-1133">Transmembrane helix</keyword>
<evidence type="ECO:0000259" key="4">
    <source>
        <dbReference type="PROSITE" id="PS50111"/>
    </source>
</evidence>
<dbReference type="SMART" id="SM00283">
    <property type="entry name" value="MA"/>
    <property type="match status" value="1"/>
</dbReference>
<dbReference type="OrthoDB" id="9814363at2"/>
<feature type="transmembrane region" description="Helical" evidence="3">
    <location>
        <begin position="195"/>
        <end position="215"/>
    </location>
</feature>
<dbReference type="InterPro" id="IPR004089">
    <property type="entry name" value="MCPsignal_dom"/>
</dbReference>
<reference evidence="5 6" key="1">
    <citation type="submission" date="2019-03" db="EMBL/GenBank/DDBJ databases">
        <title>Genomic Encyclopedia of Type Strains, Phase IV (KMG-IV): sequencing the most valuable type-strain genomes for metagenomic binning, comparative biology and taxonomic classification.</title>
        <authorList>
            <person name="Goeker M."/>
        </authorList>
    </citation>
    <scope>NUCLEOTIDE SEQUENCE [LARGE SCALE GENOMIC DNA]</scope>
    <source>
        <strain evidence="5 6">DSM 24629</strain>
    </source>
</reference>
<sequence length="579" mass="63630">MKSIKNNLIISFSSALVIICFIISASGYVSTKNGLENLNQQSINQKLESDLAAAEMYVKNYYGEFKYNNGILTDQNGRNISGVNEMVDKIQEDSGNVATIFVKRGDDFERISTNIIDGDGQRATGTLLGKESEAFQSVVNGKTYIGNADILGISYVTAYQPIFNNNEVIGILFIGLPNEQADILIKDILMNSRNIFIMITLGTILFGIIISLIIGKKISDPIIFLTGMIEKISNYDLQLYQSGKKDKYLKRKDEVGKIAKSLEKMQKNFIELIKVIDNISNDVALSASELSETSEQVSIAANEVARTIEEIANGANEQASDTENAANEITELGTLIESSHNYIQELDLSSDEVSRLKEEGILSIKELVIKNEMSKKETQVINNVIINAHQSAEKINTASQMIKSISEQTNLLALNAAIEAARAGEAGRGFAVVSEEIKKLAEQSNQFTGEISLIINELKEKMETAVQIMNEMNKVVEEQSVSVEITRTKFENISLSIEKTKEVINKLNASGLLMENKKVSIINIIESLSAISEENAAGTQETSASVEEQTASMEEIAKASGALTKLAEEMNQSISKFQY</sequence>
<dbReference type="Pfam" id="PF17201">
    <property type="entry name" value="Cache_3-Cache_2"/>
    <property type="match status" value="1"/>
</dbReference>
<keyword evidence="3" id="KW-0812">Transmembrane</keyword>
<evidence type="ECO:0000256" key="2">
    <source>
        <dbReference type="PROSITE-ProRule" id="PRU00284"/>
    </source>
</evidence>
<dbReference type="PROSITE" id="PS50111">
    <property type="entry name" value="CHEMOTAXIS_TRANSDUC_2"/>
    <property type="match status" value="1"/>
</dbReference>
<dbReference type="PANTHER" id="PTHR32089">
    <property type="entry name" value="METHYL-ACCEPTING CHEMOTAXIS PROTEIN MCPB"/>
    <property type="match status" value="1"/>
</dbReference>
<dbReference type="InterPro" id="IPR033462">
    <property type="entry name" value="Cache_3-Cache_2"/>
</dbReference>
<dbReference type="SUPFAM" id="SSF58104">
    <property type="entry name" value="Methyl-accepting chemotaxis protein (MCP) signaling domain"/>
    <property type="match status" value="1"/>
</dbReference>
<dbReference type="GO" id="GO:0016020">
    <property type="term" value="C:membrane"/>
    <property type="evidence" value="ECO:0007669"/>
    <property type="project" value="InterPro"/>
</dbReference>
<dbReference type="GO" id="GO:0007165">
    <property type="term" value="P:signal transduction"/>
    <property type="evidence" value="ECO:0007669"/>
    <property type="project" value="UniProtKB-KW"/>
</dbReference>
<keyword evidence="3" id="KW-0472">Membrane</keyword>
<dbReference type="SUPFAM" id="SSF103190">
    <property type="entry name" value="Sensory domain-like"/>
    <property type="match status" value="1"/>
</dbReference>
<feature type="domain" description="Methyl-accepting transducer" evidence="4">
    <location>
        <begin position="293"/>
        <end position="550"/>
    </location>
</feature>
<evidence type="ECO:0000256" key="3">
    <source>
        <dbReference type="SAM" id="Phobius"/>
    </source>
</evidence>
<evidence type="ECO:0000313" key="6">
    <source>
        <dbReference type="Proteomes" id="UP000294902"/>
    </source>
</evidence>
<keyword evidence="1 2" id="KW-0807">Transducer</keyword>
<dbReference type="InterPro" id="IPR029151">
    <property type="entry name" value="Sensor-like_sf"/>
</dbReference>
<comment type="caution">
    <text evidence="5">The sequence shown here is derived from an EMBL/GenBank/DDBJ whole genome shotgun (WGS) entry which is preliminary data.</text>
</comment>
<dbReference type="AlphaFoldDB" id="A0A4R3MKE6"/>
<keyword evidence="6" id="KW-1185">Reference proteome</keyword>
<dbReference type="EMBL" id="SMAL01000011">
    <property type="protein sequence ID" value="TCT12893.1"/>
    <property type="molecule type" value="Genomic_DNA"/>
</dbReference>
<evidence type="ECO:0000256" key="1">
    <source>
        <dbReference type="ARBA" id="ARBA00023224"/>
    </source>
</evidence>
<gene>
    <name evidence="5" type="ORF">EDC18_11164</name>
</gene>
<organism evidence="5 6">
    <name type="scientific">Natranaerovirga pectinivora</name>
    <dbReference type="NCBI Taxonomy" id="682400"/>
    <lineage>
        <taxon>Bacteria</taxon>
        <taxon>Bacillati</taxon>
        <taxon>Bacillota</taxon>
        <taxon>Clostridia</taxon>
        <taxon>Lachnospirales</taxon>
        <taxon>Natranaerovirgaceae</taxon>
        <taxon>Natranaerovirga</taxon>
    </lineage>
</organism>
<dbReference type="PANTHER" id="PTHR32089:SF112">
    <property type="entry name" value="LYSOZYME-LIKE PROTEIN-RELATED"/>
    <property type="match status" value="1"/>
</dbReference>
<proteinExistence type="predicted"/>
<accession>A0A4R3MKE6</accession>
<name>A0A4R3MKE6_9FIRM</name>
<evidence type="ECO:0000313" key="5">
    <source>
        <dbReference type="EMBL" id="TCT12893.1"/>
    </source>
</evidence>
<dbReference type="RefSeq" id="WP_132253726.1">
    <property type="nucleotide sequence ID" value="NZ_SMAL01000011.1"/>
</dbReference>
<protein>
    <submittedName>
        <fullName evidence="5">Methyl-accepting chemotaxis protein</fullName>
    </submittedName>
</protein>
<dbReference type="Gene3D" id="1.10.287.950">
    <property type="entry name" value="Methyl-accepting chemotaxis protein"/>
    <property type="match status" value="1"/>
</dbReference>